<dbReference type="GO" id="GO:0007032">
    <property type="term" value="P:endosome organization"/>
    <property type="evidence" value="ECO:0007669"/>
    <property type="project" value="TreeGrafter"/>
</dbReference>
<dbReference type="GO" id="GO:0006886">
    <property type="term" value="P:intracellular protein transport"/>
    <property type="evidence" value="ECO:0007669"/>
    <property type="project" value="UniProtKB-UniRule"/>
</dbReference>
<comment type="similarity">
    <text evidence="2">Belongs to the VPS18 family.</text>
</comment>
<dbReference type="GO" id="GO:0006904">
    <property type="term" value="P:vesicle docking involved in exocytosis"/>
    <property type="evidence" value="ECO:0007669"/>
    <property type="project" value="TreeGrafter"/>
</dbReference>
<evidence type="ECO:0000256" key="3">
    <source>
        <dbReference type="ARBA" id="ARBA00017338"/>
    </source>
</evidence>
<dbReference type="GO" id="GO:0008270">
    <property type="term" value="F:zinc ion binding"/>
    <property type="evidence" value="ECO:0007669"/>
    <property type="project" value="UniProtKB-KW"/>
</dbReference>
<sequence>MASILDQYEEVTQRQAAGSHVTPLQGPIGPGFIDARLDNDVPIFNKKKVNFKPPDPITHLAVCNNFLVMAMSNNVLLRLDLEHPDQPDEVELPKVGDDRVHRLFLDPTGRHLLISMKSTENYYLSRNSKKGRPIARLKGHLIDSVGWNLQNANENTTGAILLGTNKGLLFETELVDSGDSRFFQGSLEQYLKQLFNLGRERIVPITGLEFDRMPTESMTEYRYYILATTPARIYQFIGNVSKSAEPPMFQHLFQQYESGAGQFTELPGDFGYSELKLYLPKFRGQAQTFAWMTGPGVYYGKLDLGTSLAVDTVMADCRLIPYPKEGEEKPQSPMSMVLTEFHVLLLHQDRLKVMCVLNEQLIFDDIYAERFGKLIGLCKDPIRGSIWAFTSQNVFKYKVTREDRDVWQMYLDRDEFELAKDYCKGNAAQLDRVLTKQAEFLFDHRNYKESAEMYAQTQNSFEEIALKFIKLDRKDALKSFIQRKLIALRQQDKTQTTMLVTWLIEIYLNQLGEMKELDQGETQPEYTETQEEFRQFLANTRIKECVSNNRGVVYDLIASHGDVEDMVFFAMLMEDYEKVITHFLQHDDYRRALDILTNQSDVELIYKFSPLLMQYIPKETVTLWIKKKQDLEPKKLIPALVQYDHNKYREQGNEAIRYLEFSIESMGNKDQAIHNYLLSLYAKIKTEKLMTYLQMQGMDPEEICYDLKYALRLCSEHGHKRACVHIYSLMELYEEAVDLAIHVDVELAKEMADKPEDDNDDLKKKLWLRIARHVVEKERDVKRAMEFLHDCDLLKIEDILPFFPDFVTIDHFKDAIVTSLQEYNHHIEQLRDDMDEATKSAEEIRKEIHSFRNKYAFVNAQDKCAACGFPLMMRAFYIFPCNHKFHYDCLIAEVLPNLTTKKRQKVEELQRKLAEHDDIRTMSQIRTGQGSHEKKSPAEIKAELDDLVASECIYCGDFMVRSIDKPFIDDEEQDSVMNSWI</sequence>
<keyword evidence="5" id="KW-0863">Zinc-finger</keyword>
<evidence type="ECO:0000259" key="10">
    <source>
        <dbReference type="Pfam" id="PF05131"/>
    </source>
</evidence>
<dbReference type="GO" id="GO:0048284">
    <property type="term" value="P:organelle fusion"/>
    <property type="evidence" value="ECO:0007669"/>
    <property type="project" value="TreeGrafter"/>
</dbReference>
<keyword evidence="6" id="KW-0862">Zinc</keyword>
<dbReference type="Pfam" id="PF26148">
    <property type="entry name" value="VPS18_RING_C"/>
    <property type="match status" value="1"/>
</dbReference>
<dbReference type="AlphaFoldDB" id="A0AA89BUX9"/>
<evidence type="ECO:0000256" key="8">
    <source>
        <dbReference type="PROSITE-ProRule" id="PRU01006"/>
    </source>
</evidence>
<dbReference type="GO" id="GO:0030674">
    <property type="term" value="F:protein-macromolecule adaptor activity"/>
    <property type="evidence" value="ECO:0007669"/>
    <property type="project" value="TreeGrafter"/>
</dbReference>
<protein>
    <recommendedName>
        <fullName evidence="3">Vacuolar protein sorting-associated protein 18 homolog</fullName>
    </recommendedName>
</protein>
<name>A0AA89BUX9_PINIB</name>
<comment type="subcellular location">
    <subcellularLocation>
        <location evidence="1">Late endosome membrane</location>
        <topology evidence="1">Peripheral membrane protein</topology>
        <orientation evidence="1">Cytoplasmic side</orientation>
    </subcellularLocation>
</comment>
<gene>
    <name evidence="12" type="ORF">FSP39_005437</name>
</gene>
<evidence type="ECO:0000256" key="5">
    <source>
        <dbReference type="ARBA" id="ARBA00022771"/>
    </source>
</evidence>
<feature type="domain" description="Pep3/Vps18 beta-propeller" evidence="10">
    <location>
        <begin position="42"/>
        <end position="399"/>
    </location>
</feature>
<dbReference type="InterPro" id="IPR058919">
    <property type="entry name" value="Pep3/Vps18_RING_C"/>
</dbReference>
<dbReference type="InterPro" id="IPR000547">
    <property type="entry name" value="Clathrin_H-chain/VPS_repeat"/>
</dbReference>
<dbReference type="GO" id="GO:0030897">
    <property type="term" value="C:HOPS complex"/>
    <property type="evidence" value="ECO:0007669"/>
    <property type="project" value="TreeGrafter"/>
</dbReference>
<feature type="domain" description="Pep3/Vps18 RING C-terminal" evidence="11">
    <location>
        <begin position="859"/>
        <end position="961"/>
    </location>
</feature>
<dbReference type="PANTHER" id="PTHR23323">
    <property type="entry name" value="VACUOLAR PROTEIN SORTING-ASSOCIATED PROTEIN"/>
    <property type="match status" value="1"/>
</dbReference>
<dbReference type="InterPro" id="IPR007810">
    <property type="entry name" value="Pep3/Vps18_beta-prop"/>
</dbReference>
<organism evidence="12 13">
    <name type="scientific">Pinctada imbricata</name>
    <name type="common">Atlantic pearl-oyster</name>
    <name type="synonym">Pinctada martensii</name>
    <dbReference type="NCBI Taxonomy" id="66713"/>
    <lineage>
        <taxon>Eukaryota</taxon>
        <taxon>Metazoa</taxon>
        <taxon>Spiralia</taxon>
        <taxon>Lophotrochozoa</taxon>
        <taxon>Mollusca</taxon>
        <taxon>Bivalvia</taxon>
        <taxon>Autobranchia</taxon>
        <taxon>Pteriomorphia</taxon>
        <taxon>Pterioida</taxon>
        <taxon>Pterioidea</taxon>
        <taxon>Pteriidae</taxon>
        <taxon>Pinctada</taxon>
    </lineage>
</organism>
<keyword evidence="9" id="KW-0175">Coiled coil</keyword>
<feature type="repeat" description="CHCR" evidence="8">
    <location>
        <begin position="628"/>
        <end position="783"/>
    </location>
</feature>
<dbReference type="Pfam" id="PF05131">
    <property type="entry name" value="Pep3_Vps18"/>
    <property type="match status" value="1"/>
</dbReference>
<dbReference type="GO" id="GO:0007040">
    <property type="term" value="P:lysosome organization"/>
    <property type="evidence" value="ECO:0007669"/>
    <property type="project" value="TreeGrafter"/>
</dbReference>
<proteinExistence type="inferred from homology"/>
<evidence type="ECO:0000256" key="4">
    <source>
        <dbReference type="ARBA" id="ARBA00022723"/>
    </source>
</evidence>
<evidence type="ECO:0000256" key="6">
    <source>
        <dbReference type="ARBA" id="ARBA00022833"/>
    </source>
</evidence>
<dbReference type="InterPro" id="IPR016024">
    <property type="entry name" value="ARM-type_fold"/>
</dbReference>
<dbReference type="EMBL" id="VSWD01000007">
    <property type="protein sequence ID" value="KAK3096988.1"/>
    <property type="molecule type" value="Genomic_DNA"/>
</dbReference>
<keyword evidence="4" id="KW-0479">Metal-binding</keyword>
<accession>A0AA89BUX9</accession>
<comment type="caution">
    <text evidence="12">The sequence shown here is derived from an EMBL/GenBank/DDBJ whole genome shotgun (WGS) entry which is preliminary data.</text>
</comment>
<evidence type="ECO:0000256" key="1">
    <source>
        <dbReference type="ARBA" id="ARBA00004492"/>
    </source>
</evidence>
<evidence type="ECO:0000313" key="12">
    <source>
        <dbReference type="EMBL" id="KAK3096988.1"/>
    </source>
</evidence>
<evidence type="ECO:0000259" key="11">
    <source>
        <dbReference type="Pfam" id="PF26148"/>
    </source>
</evidence>
<keyword evidence="7" id="KW-0472">Membrane</keyword>
<dbReference type="PROSITE" id="PS50236">
    <property type="entry name" value="CHCR"/>
    <property type="match status" value="1"/>
</dbReference>
<dbReference type="SUPFAM" id="SSF48371">
    <property type="entry name" value="ARM repeat"/>
    <property type="match status" value="1"/>
</dbReference>
<dbReference type="PANTHER" id="PTHR23323:SF26">
    <property type="entry name" value="VACUOLAR PROTEIN SORTING-ASSOCIATED PROTEIN 18 HOMOLOG"/>
    <property type="match status" value="1"/>
</dbReference>
<feature type="coiled-coil region" evidence="9">
    <location>
        <begin position="820"/>
        <end position="861"/>
    </location>
</feature>
<dbReference type="GO" id="GO:0031902">
    <property type="term" value="C:late endosome membrane"/>
    <property type="evidence" value="ECO:0007669"/>
    <property type="project" value="UniProtKB-SubCell"/>
</dbReference>
<evidence type="ECO:0000256" key="2">
    <source>
        <dbReference type="ARBA" id="ARBA00010454"/>
    </source>
</evidence>
<reference evidence="12" key="1">
    <citation type="submission" date="2019-08" db="EMBL/GenBank/DDBJ databases">
        <title>The improved chromosome-level genome for the pearl oyster Pinctada fucata martensii using PacBio sequencing and Hi-C.</title>
        <authorList>
            <person name="Zheng Z."/>
        </authorList>
    </citation>
    <scope>NUCLEOTIDE SEQUENCE</scope>
    <source>
        <strain evidence="12">ZZ-2019</strain>
        <tissue evidence="12">Adductor muscle</tissue>
    </source>
</reference>
<dbReference type="SUPFAM" id="SSF57850">
    <property type="entry name" value="RING/U-box"/>
    <property type="match status" value="1"/>
</dbReference>
<dbReference type="Proteomes" id="UP001186944">
    <property type="component" value="Unassembled WGS sequence"/>
</dbReference>
<dbReference type="GO" id="GO:0008333">
    <property type="term" value="P:endosome to lysosome transport"/>
    <property type="evidence" value="ECO:0007669"/>
    <property type="project" value="TreeGrafter"/>
</dbReference>
<evidence type="ECO:0000313" key="13">
    <source>
        <dbReference type="Proteomes" id="UP001186944"/>
    </source>
</evidence>
<evidence type="ECO:0000256" key="9">
    <source>
        <dbReference type="SAM" id="Coils"/>
    </source>
</evidence>
<keyword evidence="13" id="KW-1185">Reference proteome</keyword>
<dbReference type="CDD" id="cd16462">
    <property type="entry name" value="RING-H2_Pep3p-like"/>
    <property type="match status" value="1"/>
</dbReference>
<evidence type="ECO:0000256" key="7">
    <source>
        <dbReference type="ARBA" id="ARBA00023136"/>
    </source>
</evidence>